<proteinExistence type="evidence at transcript level"/>
<dbReference type="EMBL" id="GANP01002726">
    <property type="protein sequence ID" value="JAB81742.1"/>
    <property type="molecule type" value="mRNA"/>
</dbReference>
<evidence type="ECO:0000256" key="1">
    <source>
        <dbReference type="SAM" id="MobiDB-lite"/>
    </source>
</evidence>
<accession>V5HYW6</accession>
<protein>
    <recommendedName>
        <fullName evidence="2">Aftiphilin clathrin-binding box domain-containing protein</fullName>
    </recommendedName>
</protein>
<dbReference type="Pfam" id="PF15045">
    <property type="entry name" value="Clathrin_bdg"/>
    <property type="match status" value="1"/>
</dbReference>
<evidence type="ECO:0000259" key="2">
    <source>
        <dbReference type="Pfam" id="PF15045"/>
    </source>
</evidence>
<feature type="compositionally biased region" description="Acidic residues" evidence="1">
    <location>
        <begin position="22"/>
        <end position="31"/>
    </location>
</feature>
<feature type="domain" description="Aftiphilin clathrin-binding box" evidence="2">
    <location>
        <begin position="132"/>
        <end position="172"/>
    </location>
</feature>
<dbReference type="GO" id="GO:0030121">
    <property type="term" value="C:AP-1 adaptor complex"/>
    <property type="evidence" value="ECO:0007669"/>
    <property type="project" value="TreeGrafter"/>
</dbReference>
<dbReference type="InterPro" id="IPR029205">
    <property type="entry name" value="Clathrin-bd"/>
</dbReference>
<name>V5HYW6_IXORI</name>
<dbReference type="GO" id="GO:0030276">
    <property type="term" value="F:clathrin binding"/>
    <property type="evidence" value="ECO:0007669"/>
    <property type="project" value="InterPro"/>
</dbReference>
<dbReference type="AlphaFoldDB" id="V5HYW6"/>
<sequence>MSQPEAPAGPDSHATEARDDDASWDNLEFEADWQQAACGNDDDDFTDFAQATSSELPADDGFADFAAFESAPKEEEEDESWSAFEATTEVTLGHLAGYQQEQSSPEQLLRLAYPGGETGESAVDLDPSSLHTKLWLILQDLDQATSLHYQWSSSSCCQHLLHSLNIDSRNIECIPPAQFDWTSSGLVNPLEQPSSSSLLDLDFLTAISSSSARTDATPTGPVTNGLEEELVCPPEGVPSVPGACRLQQLLASNVPTLAPSLQPRSKPPLLSRDAQRLLDSLPDLTFMQAAVLMFPVRLDS</sequence>
<dbReference type="InterPro" id="IPR046359">
    <property type="entry name" value="Aftin-like"/>
</dbReference>
<evidence type="ECO:0000313" key="3">
    <source>
        <dbReference type="EMBL" id="JAB81742.1"/>
    </source>
</evidence>
<reference evidence="3" key="1">
    <citation type="journal article" date="2015" name="Sci. Rep.">
        <title>Tissue- and time-dependent transcription in Ixodes ricinus salivary glands and midguts when blood feeding on the vertebrate host.</title>
        <authorList>
            <person name="Kotsyfakis M."/>
            <person name="Schwarz A."/>
            <person name="Erhart J."/>
            <person name="Ribeiro J.M."/>
        </authorList>
    </citation>
    <scope>NUCLEOTIDE SEQUENCE</scope>
    <source>
        <tissue evidence="3">Salivary gland and midgut</tissue>
    </source>
</reference>
<organism evidence="3">
    <name type="scientific">Ixodes ricinus</name>
    <name type="common">Common tick</name>
    <name type="synonym">Acarus ricinus</name>
    <dbReference type="NCBI Taxonomy" id="34613"/>
    <lineage>
        <taxon>Eukaryota</taxon>
        <taxon>Metazoa</taxon>
        <taxon>Ecdysozoa</taxon>
        <taxon>Arthropoda</taxon>
        <taxon>Chelicerata</taxon>
        <taxon>Arachnida</taxon>
        <taxon>Acari</taxon>
        <taxon>Parasitiformes</taxon>
        <taxon>Ixodida</taxon>
        <taxon>Ixodoidea</taxon>
        <taxon>Ixodidae</taxon>
        <taxon>Ixodinae</taxon>
        <taxon>Ixodes</taxon>
    </lineage>
</organism>
<dbReference type="GO" id="GO:0032588">
    <property type="term" value="C:trans-Golgi network membrane"/>
    <property type="evidence" value="ECO:0007669"/>
    <property type="project" value="InterPro"/>
</dbReference>
<dbReference type="PANTHER" id="PTHR16156">
    <property type="entry name" value="AFTIPHILIN A-RELATED"/>
    <property type="match status" value="1"/>
</dbReference>
<feature type="region of interest" description="Disordered" evidence="1">
    <location>
        <begin position="1"/>
        <end position="47"/>
    </location>
</feature>
<dbReference type="PANTHER" id="PTHR16156:SF10">
    <property type="entry name" value="AFTIPHILIN-RELATED"/>
    <property type="match status" value="1"/>
</dbReference>